<protein>
    <submittedName>
        <fullName evidence="1">DUF4250 domain-containing protein</fullName>
    </submittedName>
</protein>
<organism evidence="1 2">
    <name type="scientific">Litorilituus lipolyticus</name>
    <dbReference type="NCBI Taxonomy" id="2491017"/>
    <lineage>
        <taxon>Bacteria</taxon>
        <taxon>Pseudomonadati</taxon>
        <taxon>Pseudomonadota</taxon>
        <taxon>Gammaproteobacteria</taxon>
        <taxon>Alteromonadales</taxon>
        <taxon>Colwelliaceae</taxon>
        <taxon>Litorilituus</taxon>
    </lineage>
</organism>
<dbReference type="OrthoDB" id="6197979at2"/>
<name>A0A502KWF0_9GAMM</name>
<dbReference type="AlphaFoldDB" id="A0A502KWF0"/>
<dbReference type="Proteomes" id="UP000315303">
    <property type="component" value="Unassembled WGS sequence"/>
</dbReference>
<comment type="caution">
    <text evidence="1">The sequence shown here is derived from an EMBL/GenBank/DDBJ whole genome shotgun (WGS) entry which is preliminary data.</text>
</comment>
<proteinExistence type="predicted"/>
<dbReference type="InterPro" id="IPR025346">
    <property type="entry name" value="DUF4250"/>
</dbReference>
<accession>A0A502KWF0</accession>
<reference evidence="1 2" key="1">
    <citation type="submission" date="2019-01" db="EMBL/GenBank/DDBJ databases">
        <title>Litorilituus lipolytica sp. nov., isolated from intertidal sand of the Yellow Sea in China.</title>
        <authorList>
            <person name="Liu A."/>
        </authorList>
    </citation>
    <scope>NUCLEOTIDE SEQUENCE [LARGE SCALE GENOMIC DNA]</scope>
    <source>
        <strain evidence="1 2">RZ04</strain>
    </source>
</reference>
<gene>
    <name evidence="1" type="ORF">EPA86_12960</name>
</gene>
<sequence>MDMTKCIHMDANILLGIANDRLRHECNNLHSLAALMDVKDKQLEKKMAEIGFHYEEKLNQFRPNV</sequence>
<evidence type="ECO:0000313" key="1">
    <source>
        <dbReference type="EMBL" id="TPH14013.1"/>
    </source>
</evidence>
<keyword evidence="2" id="KW-1185">Reference proteome</keyword>
<dbReference type="EMBL" id="SAWY01000027">
    <property type="protein sequence ID" value="TPH14013.1"/>
    <property type="molecule type" value="Genomic_DNA"/>
</dbReference>
<dbReference type="Pfam" id="PF14056">
    <property type="entry name" value="DUF4250"/>
    <property type="match status" value="1"/>
</dbReference>
<evidence type="ECO:0000313" key="2">
    <source>
        <dbReference type="Proteomes" id="UP000315303"/>
    </source>
</evidence>